<gene>
    <name evidence="2" type="ORF">TIFTF001_030558</name>
</gene>
<proteinExistence type="predicted"/>
<reference evidence="2" key="1">
    <citation type="submission" date="2023-07" db="EMBL/GenBank/DDBJ databases">
        <title>draft genome sequence of fig (Ficus carica).</title>
        <authorList>
            <person name="Takahashi T."/>
            <person name="Nishimura K."/>
        </authorList>
    </citation>
    <scope>NUCLEOTIDE SEQUENCE</scope>
</reference>
<dbReference type="Proteomes" id="UP001187192">
    <property type="component" value="Unassembled WGS sequence"/>
</dbReference>
<evidence type="ECO:0000313" key="2">
    <source>
        <dbReference type="EMBL" id="GMN61470.1"/>
    </source>
</evidence>
<evidence type="ECO:0000313" key="3">
    <source>
        <dbReference type="Proteomes" id="UP001187192"/>
    </source>
</evidence>
<evidence type="ECO:0000256" key="1">
    <source>
        <dbReference type="SAM" id="MobiDB-lite"/>
    </source>
</evidence>
<accession>A0AA88DTL8</accession>
<dbReference type="AlphaFoldDB" id="A0AA88DTL8"/>
<keyword evidence="3" id="KW-1185">Reference proteome</keyword>
<comment type="caution">
    <text evidence="2">The sequence shown here is derived from an EMBL/GenBank/DDBJ whole genome shotgun (WGS) entry which is preliminary data.</text>
</comment>
<protein>
    <submittedName>
        <fullName evidence="2">Uncharacterized protein</fullName>
    </submittedName>
</protein>
<name>A0AA88DTL8_FICCA</name>
<sequence length="53" mass="5758">MPLAAPLASKPLDSQATGPGVPQVLGKMEGNYKKLNAPNYHSTRSIYFLSKIR</sequence>
<dbReference type="EMBL" id="BTGU01000112">
    <property type="protein sequence ID" value="GMN61470.1"/>
    <property type="molecule type" value="Genomic_DNA"/>
</dbReference>
<organism evidence="2 3">
    <name type="scientific">Ficus carica</name>
    <name type="common">Common fig</name>
    <dbReference type="NCBI Taxonomy" id="3494"/>
    <lineage>
        <taxon>Eukaryota</taxon>
        <taxon>Viridiplantae</taxon>
        <taxon>Streptophyta</taxon>
        <taxon>Embryophyta</taxon>
        <taxon>Tracheophyta</taxon>
        <taxon>Spermatophyta</taxon>
        <taxon>Magnoliopsida</taxon>
        <taxon>eudicotyledons</taxon>
        <taxon>Gunneridae</taxon>
        <taxon>Pentapetalae</taxon>
        <taxon>rosids</taxon>
        <taxon>fabids</taxon>
        <taxon>Rosales</taxon>
        <taxon>Moraceae</taxon>
        <taxon>Ficeae</taxon>
        <taxon>Ficus</taxon>
    </lineage>
</organism>
<feature type="region of interest" description="Disordered" evidence="1">
    <location>
        <begin position="1"/>
        <end position="21"/>
    </location>
</feature>